<protein>
    <submittedName>
        <fullName evidence="1">Uncharacterized protein</fullName>
    </submittedName>
</protein>
<keyword evidence="2" id="KW-1185">Reference proteome</keyword>
<organism evidence="1 2">
    <name type="scientific">Solanum bulbocastanum</name>
    <name type="common">Wild potato</name>
    <dbReference type="NCBI Taxonomy" id="147425"/>
    <lineage>
        <taxon>Eukaryota</taxon>
        <taxon>Viridiplantae</taxon>
        <taxon>Streptophyta</taxon>
        <taxon>Embryophyta</taxon>
        <taxon>Tracheophyta</taxon>
        <taxon>Spermatophyta</taxon>
        <taxon>Magnoliopsida</taxon>
        <taxon>eudicotyledons</taxon>
        <taxon>Gunneridae</taxon>
        <taxon>Pentapetalae</taxon>
        <taxon>asterids</taxon>
        <taxon>lamiids</taxon>
        <taxon>Solanales</taxon>
        <taxon>Solanaceae</taxon>
        <taxon>Solanoideae</taxon>
        <taxon>Solaneae</taxon>
        <taxon>Solanum</taxon>
    </lineage>
</organism>
<dbReference type="Proteomes" id="UP001371456">
    <property type="component" value="Unassembled WGS sequence"/>
</dbReference>
<comment type="caution">
    <text evidence="1">The sequence shown here is derived from an EMBL/GenBank/DDBJ whole genome shotgun (WGS) entry which is preliminary data.</text>
</comment>
<dbReference type="AlphaFoldDB" id="A0AAN8Y0B5"/>
<gene>
    <name evidence="1" type="ORF">RDI58_029833</name>
</gene>
<evidence type="ECO:0000313" key="2">
    <source>
        <dbReference type="Proteomes" id="UP001371456"/>
    </source>
</evidence>
<accession>A0AAN8Y0B5</accession>
<name>A0AAN8Y0B5_SOLBU</name>
<reference evidence="1 2" key="1">
    <citation type="submission" date="2024-02" db="EMBL/GenBank/DDBJ databases">
        <title>de novo genome assembly of Solanum bulbocastanum strain 11H21.</title>
        <authorList>
            <person name="Hosaka A.J."/>
        </authorList>
    </citation>
    <scope>NUCLEOTIDE SEQUENCE [LARGE SCALE GENOMIC DNA]</scope>
    <source>
        <tissue evidence="1">Young leaves</tissue>
    </source>
</reference>
<proteinExistence type="predicted"/>
<sequence>MLAHFIWASKLHGTKTKVFFSISLCICLLPLASSFGCQWRWKHTHHKILIKSIQMFFHKLEFLVTRQEMHFIHVWRKNQTRNLQKSRQLGFYTLLNARKPGRNM</sequence>
<evidence type="ECO:0000313" key="1">
    <source>
        <dbReference type="EMBL" id="KAK6774594.1"/>
    </source>
</evidence>
<dbReference type="EMBL" id="JBANQN010000012">
    <property type="protein sequence ID" value="KAK6774594.1"/>
    <property type="molecule type" value="Genomic_DNA"/>
</dbReference>